<evidence type="ECO:0000313" key="2">
    <source>
        <dbReference type="EMBL" id="CAA9233328.1"/>
    </source>
</evidence>
<feature type="non-terminal residue" evidence="2">
    <location>
        <position position="1"/>
    </location>
</feature>
<sequence>CSRPRIPGGATSPAHCGSATHCP</sequence>
<gene>
    <name evidence="2" type="ORF">AVDCRST_MAG26-1078</name>
</gene>
<name>A0A6J4HWW5_9CHLR</name>
<dbReference type="AlphaFoldDB" id="A0A6J4HWW5"/>
<proteinExistence type="predicted"/>
<organism evidence="2">
    <name type="scientific">uncultured Chloroflexia bacterium</name>
    <dbReference type="NCBI Taxonomy" id="1672391"/>
    <lineage>
        <taxon>Bacteria</taxon>
        <taxon>Bacillati</taxon>
        <taxon>Chloroflexota</taxon>
        <taxon>Chloroflexia</taxon>
        <taxon>environmental samples</taxon>
    </lineage>
</organism>
<accession>A0A6J4HWW5</accession>
<protein>
    <submittedName>
        <fullName evidence="2">Uncharacterized protein</fullName>
    </submittedName>
</protein>
<feature type="non-terminal residue" evidence="2">
    <location>
        <position position="23"/>
    </location>
</feature>
<evidence type="ECO:0000256" key="1">
    <source>
        <dbReference type="SAM" id="MobiDB-lite"/>
    </source>
</evidence>
<reference evidence="2" key="1">
    <citation type="submission" date="2020-02" db="EMBL/GenBank/DDBJ databases">
        <authorList>
            <person name="Meier V. D."/>
        </authorList>
    </citation>
    <scope>NUCLEOTIDE SEQUENCE</scope>
    <source>
        <strain evidence="2">AVDCRST_MAG26</strain>
    </source>
</reference>
<dbReference type="EMBL" id="CADCTK010000247">
    <property type="protein sequence ID" value="CAA9233328.1"/>
    <property type="molecule type" value="Genomic_DNA"/>
</dbReference>
<feature type="region of interest" description="Disordered" evidence="1">
    <location>
        <begin position="1"/>
        <end position="23"/>
    </location>
</feature>